<keyword evidence="7" id="KW-0378">Hydrolase</keyword>
<evidence type="ECO:0000256" key="6">
    <source>
        <dbReference type="ARBA" id="ARBA00022723"/>
    </source>
</evidence>
<evidence type="ECO:0000256" key="4">
    <source>
        <dbReference type="ARBA" id="ARBA00012574"/>
    </source>
</evidence>
<dbReference type="InterPro" id="IPR029149">
    <property type="entry name" value="Creatin/AminoP/Spt16_N"/>
</dbReference>
<gene>
    <name evidence="12" type="ORF">FW778_10175</name>
</gene>
<reference evidence="12 13" key="1">
    <citation type="submission" date="2019-09" db="EMBL/GenBank/DDBJ databases">
        <title>Draft genome sequence of Ginsengibacter sp. BR5-29.</title>
        <authorList>
            <person name="Im W.-T."/>
        </authorList>
    </citation>
    <scope>NUCLEOTIDE SEQUENCE [LARGE SCALE GENOMIC DNA]</scope>
    <source>
        <strain evidence="12 13">BR5-29</strain>
    </source>
</reference>
<evidence type="ECO:0000256" key="7">
    <source>
        <dbReference type="ARBA" id="ARBA00022801"/>
    </source>
</evidence>
<proteinExistence type="inferred from homology"/>
<dbReference type="InterPro" id="IPR007865">
    <property type="entry name" value="Aminopep_P_N"/>
</dbReference>
<organism evidence="12 13">
    <name type="scientific">Ginsengibacter hankyongi</name>
    <dbReference type="NCBI Taxonomy" id="2607284"/>
    <lineage>
        <taxon>Bacteria</taxon>
        <taxon>Pseudomonadati</taxon>
        <taxon>Bacteroidota</taxon>
        <taxon>Chitinophagia</taxon>
        <taxon>Chitinophagales</taxon>
        <taxon>Chitinophagaceae</taxon>
        <taxon>Ginsengibacter</taxon>
    </lineage>
</organism>
<dbReference type="InterPro" id="IPR036005">
    <property type="entry name" value="Creatinase/aminopeptidase-like"/>
</dbReference>
<feature type="domain" description="Aminopeptidase P N-terminal" evidence="11">
    <location>
        <begin position="6"/>
        <end position="142"/>
    </location>
</feature>
<dbReference type="GO" id="GO:0030145">
    <property type="term" value="F:manganese ion binding"/>
    <property type="evidence" value="ECO:0007669"/>
    <property type="project" value="InterPro"/>
</dbReference>
<keyword evidence="8" id="KW-0482">Metalloprotease</keyword>
<dbReference type="InterPro" id="IPR001131">
    <property type="entry name" value="Peptidase_M24B_aminopep-P_CS"/>
</dbReference>
<name>A0A5J5IGG5_9BACT</name>
<keyword evidence="9" id="KW-0464">Manganese</keyword>
<dbReference type="GO" id="GO:0005829">
    <property type="term" value="C:cytosol"/>
    <property type="evidence" value="ECO:0007669"/>
    <property type="project" value="TreeGrafter"/>
</dbReference>
<dbReference type="PANTHER" id="PTHR43226">
    <property type="entry name" value="XAA-PRO AMINOPEPTIDASE 3"/>
    <property type="match status" value="1"/>
</dbReference>
<evidence type="ECO:0000259" key="11">
    <source>
        <dbReference type="SMART" id="SM01011"/>
    </source>
</evidence>
<comment type="caution">
    <text evidence="12">The sequence shown here is derived from an EMBL/GenBank/DDBJ whole genome shotgun (WGS) entry which is preliminary data.</text>
</comment>
<evidence type="ECO:0000256" key="9">
    <source>
        <dbReference type="ARBA" id="ARBA00023211"/>
    </source>
</evidence>
<keyword evidence="5" id="KW-0645">Protease</keyword>
<dbReference type="SUPFAM" id="SSF53092">
    <property type="entry name" value="Creatinase/prolidase N-terminal domain"/>
    <property type="match status" value="1"/>
</dbReference>
<accession>A0A5J5IGG5</accession>
<dbReference type="SMART" id="SM01011">
    <property type="entry name" value="AMP_N"/>
    <property type="match status" value="1"/>
</dbReference>
<dbReference type="EMBL" id="VYQF01000002">
    <property type="protein sequence ID" value="KAA9039191.1"/>
    <property type="molecule type" value="Genomic_DNA"/>
</dbReference>
<evidence type="ECO:0000256" key="1">
    <source>
        <dbReference type="ARBA" id="ARBA00001424"/>
    </source>
</evidence>
<dbReference type="Gene3D" id="3.40.350.10">
    <property type="entry name" value="Creatinase/prolidase N-terminal domain"/>
    <property type="match status" value="1"/>
</dbReference>
<evidence type="ECO:0000256" key="3">
    <source>
        <dbReference type="ARBA" id="ARBA00008766"/>
    </source>
</evidence>
<evidence type="ECO:0000256" key="10">
    <source>
        <dbReference type="RuleBase" id="RU000590"/>
    </source>
</evidence>
<evidence type="ECO:0000313" key="13">
    <source>
        <dbReference type="Proteomes" id="UP000326903"/>
    </source>
</evidence>
<comment type="cofactor">
    <cofactor evidence="2">
        <name>Mn(2+)</name>
        <dbReference type="ChEBI" id="CHEBI:29035"/>
    </cofactor>
</comment>
<dbReference type="EC" id="3.4.11.9" evidence="4"/>
<evidence type="ECO:0000313" key="12">
    <source>
        <dbReference type="EMBL" id="KAA9039191.1"/>
    </source>
</evidence>
<dbReference type="PANTHER" id="PTHR43226:SF4">
    <property type="entry name" value="XAA-PRO AMINOPEPTIDASE 3"/>
    <property type="match status" value="1"/>
</dbReference>
<dbReference type="SUPFAM" id="SSF55920">
    <property type="entry name" value="Creatinase/aminopeptidase"/>
    <property type="match status" value="1"/>
</dbReference>
<keyword evidence="6 10" id="KW-0479">Metal-binding</keyword>
<dbReference type="Pfam" id="PF05195">
    <property type="entry name" value="AMP_N"/>
    <property type="match status" value="1"/>
</dbReference>
<comment type="similarity">
    <text evidence="3 10">Belongs to the peptidase M24B family.</text>
</comment>
<keyword evidence="13" id="KW-1185">Reference proteome</keyword>
<dbReference type="GO" id="GO:0006508">
    <property type="term" value="P:proteolysis"/>
    <property type="evidence" value="ECO:0007669"/>
    <property type="project" value="UniProtKB-KW"/>
</dbReference>
<dbReference type="Gene3D" id="3.90.230.10">
    <property type="entry name" value="Creatinase/methionine aminopeptidase superfamily"/>
    <property type="match status" value="1"/>
</dbReference>
<dbReference type="GO" id="GO:0070006">
    <property type="term" value="F:metalloaminopeptidase activity"/>
    <property type="evidence" value="ECO:0007669"/>
    <property type="project" value="InterPro"/>
</dbReference>
<dbReference type="InterPro" id="IPR000994">
    <property type="entry name" value="Pept_M24"/>
</dbReference>
<evidence type="ECO:0000256" key="5">
    <source>
        <dbReference type="ARBA" id="ARBA00022670"/>
    </source>
</evidence>
<dbReference type="Pfam" id="PF00557">
    <property type="entry name" value="Peptidase_M24"/>
    <property type="match status" value="1"/>
</dbReference>
<evidence type="ECO:0000256" key="2">
    <source>
        <dbReference type="ARBA" id="ARBA00001936"/>
    </source>
</evidence>
<dbReference type="RefSeq" id="WP_150414600.1">
    <property type="nucleotide sequence ID" value="NZ_VYQF01000002.1"/>
</dbReference>
<dbReference type="InterPro" id="IPR052433">
    <property type="entry name" value="X-Pro_dipept-like"/>
</dbReference>
<comment type="catalytic activity">
    <reaction evidence="1">
        <text>Release of any N-terminal amino acid, including proline, that is linked to proline, even from a dipeptide or tripeptide.</text>
        <dbReference type="EC" id="3.4.11.9"/>
    </reaction>
</comment>
<dbReference type="AlphaFoldDB" id="A0A5J5IGG5"/>
<dbReference type="Proteomes" id="UP000326903">
    <property type="component" value="Unassembled WGS sequence"/>
</dbReference>
<dbReference type="PROSITE" id="PS00491">
    <property type="entry name" value="PROLINE_PEPTIDASE"/>
    <property type="match status" value="1"/>
</dbReference>
<protein>
    <recommendedName>
        <fullName evidence="4">Xaa-Pro aminopeptidase</fullName>
        <ecNumber evidence="4">3.4.11.9</ecNumber>
    </recommendedName>
</protein>
<sequence>MKYLPLNPEIFIQNRKRFTAKMEKNSIAIFNSNDELPTNGDALYPFVQNADLFWLSGITQENSMVILFPDNPDPKYREVLVLVRPDELKEKWNGHQLRINEGQRISGVQTIIWLDALDGMLQPWIHLADTIYLNTNENDRKANLVQVRDYRFATDMRSRYPLHNYKRSAKILKQLRAIKTSLEVEVIQKAIDITDSTFRRLLKFIKPGVMEYEIDAEIWHSFLSQRATGPAYGSILASGDNARILHYVDNNQQCKDGDLILMDFGASYGNYNADLTRTIPVNGRFGRRQKTVYNACLHLHHYAASILKPGISINDYTEKIGDEATVIFQKIGLLKKSDIKNEDPANRAYRKYLYHGISHHLGIDVHDLGTKNEPIKPGMVFTIEPGIYIEEEKMGVRIENNFWITKNGNTDLMKNIPITVEEIETLMKQSNS</sequence>
<evidence type="ECO:0000256" key="8">
    <source>
        <dbReference type="ARBA" id="ARBA00023049"/>
    </source>
</evidence>